<dbReference type="SMART" id="SM00249">
    <property type="entry name" value="PHD"/>
    <property type="match status" value="1"/>
</dbReference>
<dbReference type="AlphaFoldDB" id="A0ABD3EZ36"/>
<evidence type="ECO:0000256" key="1">
    <source>
        <dbReference type="ARBA" id="ARBA00022723"/>
    </source>
</evidence>
<dbReference type="Gene3D" id="3.30.40.10">
    <property type="entry name" value="Zinc/RING finger domain, C3HC4 (zinc finger)"/>
    <property type="match status" value="1"/>
</dbReference>
<keyword evidence="3" id="KW-0862">Zinc</keyword>
<dbReference type="InterPro" id="IPR013083">
    <property type="entry name" value="Znf_RING/FYVE/PHD"/>
</dbReference>
<feature type="region of interest" description="Disordered" evidence="5">
    <location>
        <begin position="120"/>
        <end position="140"/>
    </location>
</feature>
<dbReference type="InterPro" id="IPR001965">
    <property type="entry name" value="Znf_PHD"/>
</dbReference>
<proteinExistence type="predicted"/>
<evidence type="ECO:0000313" key="7">
    <source>
        <dbReference type="EMBL" id="KAL3659517.1"/>
    </source>
</evidence>
<evidence type="ECO:0000256" key="4">
    <source>
        <dbReference type="SAM" id="Coils"/>
    </source>
</evidence>
<gene>
    <name evidence="7" type="ORF">V7S43_015507</name>
</gene>
<sequence length="926" mass="107909">MLDSTSTFDESNFDVIQAKLFKRRRRATAVIDGNPERGLAPKCCDRCKSDLNGKLMVRCSTCSFRCHLYCFSPPLKQHPALLIRRPQQSPQSNPKDSSPVWKCEKCQGTSVVFNVKPKQETGSLKTKRAESPRESDPPVATIATDTASTREIVENKSGWIQQVQPQWIENAGVAFDWYRFRSDKADVLRSSKADPRSGIEDLVFYSKTYALMKKTASVWRAHVKRRRRYRHQQELETQTMNYPDKNFNVMHVGLETSKFRAEVTNEDDLDEEDVNLVSFNHYIPYSRRRPRLPLLWKGEAPSALMCWTTAERVEMTEILAEMKEQVCLAGEDNDVVCPLYTLEADGELVDSTEVLSDENHKIRNIQTAATIIQTTFARHRLQRRTLERANRRRRALEETQRRAKARSSIALLRTCIQFVVVLMKMLGQARTKKEMLLVLRDAAEETRVTNDSTSKEEKDEKLSQQRKQHLAEVRIRRFFVRKVHPYVKLKKNVMARRLQRWWRRKYRLYKWQETALAVRINHRNQACARIQRVYRQFRTQSRFRALIEKHALKKLRRTLTSWIISRLAKKEAKRCAVYEASQLTTVEDSPLPTDTPLDEILEKRGMDLHHQGDFWNAAFILERLCEMKKGKLSQELQQILAYCHHMAWYTSYDQFNLTRAHELYCSSLETSAGRNPLVLQDLAIVMMHMEHFGDSLRLLAKLIEYFARQPQLPLWLLLAAVQLQQRGEWQQSVEYLTYVHDIPPPPYLERDMLALAAIGHEQMALAGRNEDRTGNGALAKEAWRAALRQWSFENTSTERPTSAQMRGNGQVLNSRLKWELLTNLGQRALQTGHYLLACRVYIYSLERSGPNELENQAAFWNLADCFRHLGHLDLYLNAALRSRSDITADEEQQIHWREQADQQSRSFQTELKTLTTLQKLRQLNGK</sequence>
<reference evidence="7 8" key="1">
    <citation type="submission" date="2024-09" db="EMBL/GenBank/DDBJ databases">
        <title>Genome sequencing and assembly of Phytophthora oleae, isolate VK10A, causative agent of rot of olive drupes.</title>
        <authorList>
            <person name="Conti Taguali S."/>
            <person name="Riolo M."/>
            <person name="La Spada F."/>
            <person name="Cacciola S.O."/>
            <person name="Dionisio G."/>
        </authorList>
    </citation>
    <scope>NUCLEOTIDE SEQUENCE [LARGE SCALE GENOMIC DNA]</scope>
    <source>
        <strain evidence="7 8">VK10A</strain>
    </source>
</reference>
<feature type="compositionally biased region" description="Basic and acidic residues" evidence="5">
    <location>
        <begin position="127"/>
        <end position="136"/>
    </location>
</feature>
<dbReference type="InterPro" id="IPR011990">
    <property type="entry name" value="TPR-like_helical_dom_sf"/>
</dbReference>
<evidence type="ECO:0000256" key="3">
    <source>
        <dbReference type="ARBA" id="ARBA00022833"/>
    </source>
</evidence>
<organism evidence="7 8">
    <name type="scientific">Phytophthora oleae</name>
    <dbReference type="NCBI Taxonomy" id="2107226"/>
    <lineage>
        <taxon>Eukaryota</taxon>
        <taxon>Sar</taxon>
        <taxon>Stramenopiles</taxon>
        <taxon>Oomycota</taxon>
        <taxon>Peronosporomycetes</taxon>
        <taxon>Peronosporales</taxon>
        <taxon>Peronosporaceae</taxon>
        <taxon>Phytophthora</taxon>
    </lineage>
</organism>
<feature type="coiled-coil region" evidence="4">
    <location>
        <begin position="379"/>
        <end position="406"/>
    </location>
</feature>
<dbReference type="EMBL" id="JBIMZQ010000046">
    <property type="protein sequence ID" value="KAL3659517.1"/>
    <property type="molecule type" value="Genomic_DNA"/>
</dbReference>
<evidence type="ECO:0000313" key="8">
    <source>
        <dbReference type="Proteomes" id="UP001632037"/>
    </source>
</evidence>
<keyword evidence="8" id="KW-1185">Reference proteome</keyword>
<keyword evidence="4" id="KW-0175">Coiled coil</keyword>
<dbReference type="Proteomes" id="UP001632037">
    <property type="component" value="Unassembled WGS sequence"/>
</dbReference>
<dbReference type="SUPFAM" id="SSF57903">
    <property type="entry name" value="FYVE/PHD zinc finger"/>
    <property type="match status" value="1"/>
</dbReference>
<accession>A0ABD3EZ36</accession>
<evidence type="ECO:0000256" key="5">
    <source>
        <dbReference type="SAM" id="MobiDB-lite"/>
    </source>
</evidence>
<dbReference type="Gene3D" id="1.25.40.10">
    <property type="entry name" value="Tetratricopeptide repeat domain"/>
    <property type="match status" value="1"/>
</dbReference>
<name>A0ABD3EZ36_9STRA</name>
<dbReference type="InterPro" id="IPR011011">
    <property type="entry name" value="Znf_FYVE_PHD"/>
</dbReference>
<evidence type="ECO:0000256" key="2">
    <source>
        <dbReference type="ARBA" id="ARBA00022771"/>
    </source>
</evidence>
<dbReference type="SUPFAM" id="SSF48452">
    <property type="entry name" value="TPR-like"/>
    <property type="match status" value="1"/>
</dbReference>
<comment type="caution">
    <text evidence="7">The sequence shown here is derived from an EMBL/GenBank/DDBJ whole genome shotgun (WGS) entry which is preliminary data.</text>
</comment>
<dbReference type="GO" id="GO:0008270">
    <property type="term" value="F:zinc ion binding"/>
    <property type="evidence" value="ECO:0007669"/>
    <property type="project" value="UniProtKB-KW"/>
</dbReference>
<feature type="domain" description="Zinc finger PHD-type" evidence="6">
    <location>
        <begin position="43"/>
        <end position="107"/>
    </location>
</feature>
<keyword evidence="2" id="KW-0863">Zinc-finger</keyword>
<protein>
    <recommendedName>
        <fullName evidence="6">Zinc finger PHD-type domain-containing protein</fullName>
    </recommendedName>
</protein>
<evidence type="ECO:0000259" key="6">
    <source>
        <dbReference type="SMART" id="SM00249"/>
    </source>
</evidence>
<keyword evidence="1" id="KW-0479">Metal-binding</keyword>